<feature type="transmembrane region" description="Helical" evidence="1">
    <location>
        <begin position="124"/>
        <end position="145"/>
    </location>
</feature>
<evidence type="ECO:0000256" key="1">
    <source>
        <dbReference type="SAM" id="Phobius"/>
    </source>
</evidence>
<feature type="transmembrane region" description="Helical" evidence="1">
    <location>
        <begin position="151"/>
        <end position="171"/>
    </location>
</feature>
<protein>
    <submittedName>
        <fullName evidence="2">Uncharacterized membrane protein HdeD (DUF308 family)</fullName>
    </submittedName>
</protein>
<dbReference type="EMBL" id="QLLL01000006">
    <property type="protein sequence ID" value="RAJ02539.1"/>
    <property type="molecule type" value="Genomic_DNA"/>
</dbReference>
<dbReference type="RefSeq" id="WP_111598970.1">
    <property type="nucleotide sequence ID" value="NZ_QLLL01000006.1"/>
</dbReference>
<keyword evidence="3" id="KW-1185">Reference proteome</keyword>
<dbReference type="PANTHER" id="PTHR34989:SF1">
    <property type="entry name" value="PROTEIN HDED"/>
    <property type="match status" value="1"/>
</dbReference>
<keyword evidence="1" id="KW-0812">Transmembrane</keyword>
<evidence type="ECO:0000313" key="3">
    <source>
        <dbReference type="Proteomes" id="UP000249547"/>
    </source>
</evidence>
<dbReference type="Pfam" id="PF03729">
    <property type="entry name" value="DUF308"/>
    <property type="match status" value="2"/>
</dbReference>
<feature type="transmembrane region" description="Helical" evidence="1">
    <location>
        <begin position="9"/>
        <end position="29"/>
    </location>
</feature>
<feature type="transmembrane region" description="Helical" evidence="1">
    <location>
        <begin position="66"/>
        <end position="86"/>
    </location>
</feature>
<name>A0A327QD91_9BACT</name>
<feature type="transmembrane region" description="Helical" evidence="1">
    <location>
        <begin position="35"/>
        <end position="57"/>
    </location>
</feature>
<gene>
    <name evidence="2" type="ORF">LX64_03559</name>
</gene>
<proteinExistence type="predicted"/>
<dbReference type="AlphaFoldDB" id="A0A327QD91"/>
<feature type="transmembrane region" description="Helical" evidence="1">
    <location>
        <begin position="92"/>
        <end position="112"/>
    </location>
</feature>
<dbReference type="OrthoDB" id="7059775at2"/>
<dbReference type="GO" id="GO:0005886">
    <property type="term" value="C:plasma membrane"/>
    <property type="evidence" value="ECO:0007669"/>
    <property type="project" value="TreeGrafter"/>
</dbReference>
<comment type="caution">
    <text evidence="2">The sequence shown here is derived from an EMBL/GenBank/DDBJ whole genome shotgun (WGS) entry which is preliminary data.</text>
</comment>
<reference evidence="2 3" key="1">
    <citation type="submission" date="2018-06" db="EMBL/GenBank/DDBJ databases">
        <title>Genomic Encyclopedia of Archaeal and Bacterial Type Strains, Phase II (KMG-II): from individual species to whole genera.</title>
        <authorList>
            <person name="Goeker M."/>
        </authorList>
    </citation>
    <scope>NUCLEOTIDE SEQUENCE [LARGE SCALE GENOMIC DNA]</scope>
    <source>
        <strain evidence="2 3">DSM 23857</strain>
    </source>
</reference>
<sequence>MLHELAKNWWLFVLRGVFAIIFGLIAFFWPGITLTILTIFLGAYLLVDGIFTFIYAFQVKKQESQWWVYLLEGLLGVAAGILILSWPGITALYIVFLVAFWAIVTGILEIIAAIRLRKVINNEWMLILAGILSIIFGVLIFSQPITGAVVIAWWIGIYAILFGVMLISVGVKLNKYHKSHSHSH</sequence>
<dbReference type="InterPro" id="IPR052712">
    <property type="entry name" value="Acid_resist_chaperone_HdeD"/>
</dbReference>
<dbReference type="Proteomes" id="UP000249547">
    <property type="component" value="Unassembled WGS sequence"/>
</dbReference>
<organism evidence="2 3">
    <name type="scientific">Chitinophaga skermanii</name>
    <dbReference type="NCBI Taxonomy" id="331697"/>
    <lineage>
        <taxon>Bacteria</taxon>
        <taxon>Pseudomonadati</taxon>
        <taxon>Bacteroidota</taxon>
        <taxon>Chitinophagia</taxon>
        <taxon>Chitinophagales</taxon>
        <taxon>Chitinophagaceae</taxon>
        <taxon>Chitinophaga</taxon>
    </lineage>
</organism>
<dbReference type="PANTHER" id="PTHR34989">
    <property type="entry name" value="PROTEIN HDED"/>
    <property type="match status" value="1"/>
</dbReference>
<accession>A0A327QD91</accession>
<evidence type="ECO:0000313" key="2">
    <source>
        <dbReference type="EMBL" id="RAJ02539.1"/>
    </source>
</evidence>
<keyword evidence="1" id="KW-0472">Membrane</keyword>
<dbReference type="InterPro" id="IPR005325">
    <property type="entry name" value="DUF308_memb"/>
</dbReference>
<keyword evidence="1" id="KW-1133">Transmembrane helix</keyword>